<dbReference type="PANTHER" id="PTHR10543:SF24">
    <property type="entry name" value="CAROTENOID ISOMEROOXYGENASE"/>
    <property type="match status" value="1"/>
</dbReference>
<evidence type="ECO:0000256" key="1">
    <source>
        <dbReference type="ARBA" id="ARBA00001954"/>
    </source>
</evidence>
<keyword evidence="3" id="KW-0479">Metal-binding</keyword>
<protein>
    <submittedName>
        <fullName evidence="6">Uncharacterized protein</fullName>
    </submittedName>
</protein>
<reference evidence="6 7" key="1">
    <citation type="journal article" date="2020" name="Cell">
        <title>Large-Scale Comparative Analyses of Tick Genomes Elucidate Their Genetic Diversity and Vector Capacities.</title>
        <authorList>
            <consortium name="Tick Genome and Microbiome Consortium (TIGMIC)"/>
            <person name="Jia N."/>
            <person name="Wang J."/>
            <person name="Shi W."/>
            <person name="Du L."/>
            <person name="Sun Y."/>
            <person name="Zhan W."/>
            <person name="Jiang J.F."/>
            <person name="Wang Q."/>
            <person name="Zhang B."/>
            <person name="Ji P."/>
            <person name="Bell-Sakyi L."/>
            <person name="Cui X.M."/>
            <person name="Yuan T.T."/>
            <person name="Jiang B.G."/>
            <person name="Yang W.F."/>
            <person name="Lam T.T."/>
            <person name="Chang Q.C."/>
            <person name="Ding S.J."/>
            <person name="Wang X.J."/>
            <person name="Zhu J.G."/>
            <person name="Ruan X.D."/>
            <person name="Zhao L."/>
            <person name="Wei J.T."/>
            <person name="Ye R.Z."/>
            <person name="Que T.C."/>
            <person name="Du C.H."/>
            <person name="Zhou Y.H."/>
            <person name="Cheng J.X."/>
            <person name="Dai P.F."/>
            <person name="Guo W.B."/>
            <person name="Han X.H."/>
            <person name="Huang E.J."/>
            <person name="Li L.F."/>
            <person name="Wei W."/>
            <person name="Gao Y.C."/>
            <person name="Liu J.Z."/>
            <person name="Shao H.Z."/>
            <person name="Wang X."/>
            <person name="Wang C.C."/>
            <person name="Yang T.C."/>
            <person name="Huo Q.B."/>
            <person name="Li W."/>
            <person name="Chen H.Y."/>
            <person name="Chen S.E."/>
            <person name="Zhou L.G."/>
            <person name="Ni X.B."/>
            <person name="Tian J.H."/>
            <person name="Sheng Y."/>
            <person name="Liu T."/>
            <person name="Pan Y.S."/>
            <person name="Xia L.Y."/>
            <person name="Li J."/>
            <person name="Zhao F."/>
            <person name="Cao W.C."/>
        </authorList>
    </citation>
    <scope>NUCLEOTIDE SEQUENCE [LARGE SCALE GENOMIC DNA]</scope>
    <source>
        <strain evidence="6">HaeL-2018</strain>
    </source>
</reference>
<accession>A0A9J6GRK3</accession>
<comment type="caution">
    <text evidence="6">The sequence shown here is derived from an EMBL/GenBank/DDBJ whole genome shotgun (WGS) entry which is preliminary data.</text>
</comment>
<evidence type="ECO:0000313" key="7">
    <source>
        <dbReference type="Proteomes" id="UP000821853"/>
    </source>
</evidence>
<dbReference type="Proteomes" id="UP000821853">
    <property type="component" value="Unassembled WGS sequence"/>
</dbReference>
<evidence type="ECO:0000256" key="3">
    <source>
        <dbReference type="ARBA" id="ARBA00022723"/>
    </source>
</evidence>
<dbReference type="VEuPathDB" id="VectorBase:HLOH_044988"/>
<dbReference type="InterPro" id="IPR004294">
    <property type="entry name" value="Carotenoid_Oase"/>
</dbReference>
<keyword evidence="4" id="KW-0560">Oxidoreductase</keyword>
<name>A0A9J6GRK3_HAELO</name>
<evidence type="ECO:0000256" key="2">
    <source>
        <dbReference type="ARBA" id="ARBA00006787"/>
    </source>
</evidence>
<dbReference type="AlphaFoldDB" id="A0A9J6GRK3"/>
<sequence>MSVPSAATTTLKCEFSHEQKWYVQSQVPEWVSGKLFRLGPGKWELGEGFSLRHWFDGAAILSAYEIHKGKVLYSSRFLASEAYKKMSTVNRPVVTEFGTRCYPGPLQEYIL</sequence>
<proteinExistence type="inferred from homology"/>
<dbReference type="OrthoDB" id="1069523at2759"/>
<dbReference type="EMBL" id="JABSTR010000008">
    <property type="protein sequence ID" value="KAH9376932.1"/>
    <property type="molecule type" value="Genomic_DNA"/>
</dbReference>
<gene>
    <name evidence="6" type="ORF">HPB48_002753</name>
</gene>
<comment type="similarity">
    <text evidence="2">Belongs to the carotenoid oxygenase family.</text>
</comment>
<evidence type="ECO:0000256" key="4">
    <source>
        <dbReference type="ARBA" id="ARBA00023002"/>
    </source>
</evidence>
<keyword evidence="7" id="KW-1185">Reference proteome</keyword>
<keyword evidence="5" id="KW-0408">Iron</keyword>
<organism evidence="6 7">
    <name type="scientific">Haemaphysalis longicornis</name>
    <name type="common">Bush tick</name>
    <dbReference type="NCBI Taxonomy" id="44386"/>
    <lineage>
        <taxon>Eukaryota</taxon>
        <taxon>Metazoa</taxon>
        <taxon>Ecdysozoa</taxon>
        <taxon>Arthropoda</taxon>
        <taxon>Chelicerata</taxon>
        <taxon>Arachnida</taxon>
        <taxon>Acari</taxon>
        <taxon>Parasitiformes</taxon>
        <taxon>Ixodida</taxon>
        <taxon>Ixodoidea</taxon>
        <taxon>Ixodidae</taxon>
        <taxon>Haemaphysalinae</taxon>
        <taxon>Haemaphysalis</taxon>
    </lineage>
</organism>
<evidence type="ECO:0000256" key="5">
    <source>
        <dbReference type="ARBA" id="ARBA00023004"/>
    </source>
</evidence>
<dbReference type="PANTHER" id="PTHR10543">
    <property type="entry name" value="BETA-CAROTENE DIOXYGENASE"/>
    <property type="match status" value="1"/>
</dbReference>
<comment type="cofactor">
    <cofactor evidence="1">
        <name>Fe(2+)</name>
        <dbReference type="ChEBI" id="CHEBI:29033"/>
    </cofactor>
</comment>
<dbReference type="GO" id="GO:0046872">
    <property type="term" value="F:metal ion binding"/>
    <property type="evidence" value="ECO:0007669"/>
    <property type="project" value="UniProtKB-KW"/>
</dbReference>
<dbReference type="GO" id="GO:0010436">
    <property type="term" value="F:carotenoid dioxygenase activity"/>
    <property type="evidence" value="ECO:0007669"/>
    <property type="project" value="TreeGrafter"/>
</dbReference>
<dbReference type="GO" id="GO:0016121">
    <property type="term" value="P:carotene catabolic process"/>
    <property type="evidence" value="ECO:0007669"/>
    <property type="project" value="TreeGrafter"/>
</dbReference>
<evidence type="ECO:0000313" key="6">
    <source>
        <dbReference type="EMBL" id="KAH9376932.1"/>
    </source>
</evidence>
<dbReference type="Pfam" id="PF03055">
    <property type="entry name" value="RPE65"/>
    <property type="match status" value="1"/>
</dbReference>